<dbReference type="AlphaFoldDB" id="A0A8S1R1B4"/>
<name>A0A8S1R1B4_9CILI</name>
<comment type="caution">
    <text evidence="2">The sequence shown here is derived from an EMBL/GenBank/DDBJ whole genome shotgun (WGS) entry which is preliminary data.</text>
</comment>
<sequence>MNTEIQCLYHELPIILLDIDPSIPLNKKACCQECYSLQPISINQAKQNRKHQVNEYKQYIQEFEKKFFSQTKFISQEIQSLQKELNKLIQQNLEQLQGIISLINKNLESIIQDDNLESLLGLQNMAYQIANPIAIKEHILEIENIFRAYGFEETTKIMKNFINSLENSKSNNKSGPIFVGNIKSKKQNFCNQLFKEDFQFINTFSFLNNDEIVKEINLRDQSLNNITQISYFINFENMMQISNNLKFLNEFPLVYLKKYIQVVVVDVKDSQGKSMAQLKDEITKLISQNYYDIIFIHTEKQQQGKLNDIDKLKKLEQKPQYCYIENINQIQKIKIFSILLGQGNQVFQNAYYQQLKKIFTSELNKITVNVQRFINNDNIWSNMKIGEDYQLLIQLLTTIKIKTQQVIKQVEENYKDCFNEIYSLQIYQQNPYLIQILLQNIKITQLIELFDIVYEKIKGLQFSFLNEIKECPSCHLTWLRVSGAEGQTPCGQYPEQEYLFCQGGEECNYDIEINDEGIKFKLVNKYPLQFNYSKNIHQKKAKGCHSMFKWNNLPPISDDQKKELINPGLKDFFQNY</sequence>
<evidence type="ECO:0000313" key="3">
    <source>
        <dbReference type="Proteomes" id="UP000692954"/>
    </source>
</evidence>
<dbReference type="EMBL" id="CAJJDN010000126">
    <property type="protein sequence ID" value="CAD8120380.1"/>
    <property type="molecule type" value="Genomic_DNA"/>
</dbReference>
<protein>
    <submittedName>
        <fullName evidence="2">Uncharacterized protein</fullName>
    </submittedName>
</protein>
<feature type="coiled-coil region" evidence="1">
    <location>
        <begin position="42"/>
        <end position="98"/>
    </location>
</feature>
<accession>A0A8S1R1B4</accession>
<reference evidence="2" key="1">
    <citation type="submission" date="2021-01" db="EMBL/GenBank/DDBJ databases">
        <authorList>
            <consortium name="Genoscope - CEA"/>
            <person name="William W."/>
        </authorList>
    </citation>
    <scope>NUCLEOTIDE SEQUENCE</scope>
</reference>
<keyword evidence="3" id="KW-1185">Reference proteome</keyword>
<dbReference type="Proteomes" id="UP000692954">
    <property type="component" value="Unassembled WGS sequence"/>
</dbReference>
<organism evidence="2 3">
    <name type="scientific">Paramecium sonneborni</name>
    <dbReference type="NCBI Taxonomy" id="65129"/>
    <lineage>
        <taxon>Eukaryota</taxon>
        <taxon>Sar</taxon>
        <taxon>Alveolata</taxon>
        <taxon>Ciliophora</taxon>
        <taxon>Intramacronucleata</taxon>
        <taxon>Oligohymenophorea</taxon>
        <taxon>Peniculida</taxon>
        <taxon>Parameciidae</taxon>
        <taxon>Paramecium</taxon>
    </lineage>
</organism>
<gene>
    <name evidence="2" type="ORF">PSON_ATCC_30995.1.T1260017</name>
</gene>
<proteinExistence type="predicted"/>
<keyword evidence="1" id="KW-0175">Coiled coil</keyword>
<evidence type="ECO:0000313" key="2">
    <source>
        <dbReference type="EMBL" id="CAD8120380.1"/>
    </source>
</evidence>
<evidence type="ECO:0000256" key="1">
    <source>
        <dbReference type="SAM" id="Coils"/>
    </source>
</evidence>